<proteinExistence type="inferred from homology"/>
<dbReference type="PANTHER" id="PTHR23426">
    <property type="entry name" value="FERREDOXIN/ADRENODOXIN"/>
    <property type="match status" value="1"/>
</dbReference>
<dbReference type="Gene3D" id="3.10.20.30">
    <property type="match status" value="1"/>
</dbReference>
<dbReference type="PROSITE" id="PS51085">
    <property type="entry name" value="2FE2S_FER_2"/>
    <property type="match status" value="1"/>
</dbReference>
<dbReference type="Pfam" id="PF00111">
    <property type="entry name" value="Fer2"/>
    <property type="match status" value="1"/>
</dbReference>
<sequence>MPKITVLPHPELAPDGAVFDAPEKMSICDALLLNKIDMEHACGQVGACSTCHVVVLQGFESLNELGDNEEDMLDQAWGLQPHSRLSCQARLAQENLTVELPRYTLNHAKE</sequence>
<dbReference type="GO" id="GO:0051537">
    <property type="term" value="F:2 iron, 2 sulfur cluster binding"/>
    <property type="evidence" value="ECO:0007669"/>
    <property type="project" value="UniProtKB-KW"/>
</dbReference>
<organism evidence="9 10">
    <name type="scientific">Janthinobacterium lividum</name>
    <dbReference type="NCBI Taxonomy" id="29581"/>
    <lineage>
        <taxon>Bacteria</taxon>
        <taxon>Pseudomonadati</taxon>
        <taxon>Pseudomonadota</taxon>
        <taxon>Betaproteobacteria</taxon>
        <taxon>Burkholderiales</taxon>
        <taxon>Oxalobacteraceae</taxon>
        <taxon>Janthinobacterium</taxon>
    </lineage>
</organism>
<dbReference type="GO" id="GO:0046872">
    <property type="term" value="F:metal ion binding"/>
    <property type="evidence" value="ECO:0007669"/>
    <property type="project" value="UniProtKB-KW"/>
</dbReference>
<evidence type="ECO:0000256" key="4">
    <source>
        <dbReference type="ARBA" id="ARBA00022723"/>
    </source>
</evidence>
<dbReference type="Proteomes" id="UP000179840">
    <property type="component" value="Unassembled WGS sequence"/>
</dbReference>
<dbReference type="InterPro" id="IPR036010">
    <property type="entry name" value="2Fe-2S_ferredoxin-like_sf"/>
</dbReference>
<dbReference type="CDD" id="cd00207">
    <property type="entry name" value="fer2"/>
    <property type="match status" value="1"/>
</dbReference>
<dbReference type="RefSeq" id="WP_071077441.1">
    <property type="nucleotide sequence ID" value="NZ_LFKP01000008.1"/>
</dbReference>
<dbReference type="NCBIfam" id="TIGR02007">
    <property type="entry name" value="fdx_isc"/>
    <property type="match status" value="1"/>
</dbReference>
<comment type="caution">
    <text evidence="9">The sequence shown here is derived from an EMBL/GenBank/DDBJ whole genome shotgun (WGS) entry which is preliminary data.</text>
</comment>
<gene>
    <name evidence="9" type="ORF">AKG95_13960</name>
</gene>
<dbReference type="GO" id="GO:0009055">
    <property type="term" value="F:electron transfer activity"/>
    <property type="evidence" value="ECO:0007669"/>
    <property type="project" value="InterPro"/>
</dbReference>
<evidence type="ECO:0000256" key="3">
    <source>
        <dbReference type="ARBA" id="ARBA00022714"/>
    </source>
</evidence>
<evidence type="ECO:0000313" key="10">
    <source>
        <dbReference type="Proteomes" id="UP000179840"/>
    </source>
</evidence>
<evidence type="ECO:0000256" key="5">
    <source>
        <dbReference type="ARBA" id="ARBA00023004"/>
    </source>
</evidence>
<evidence type="ECO:0000256" key="2">
    <source>
        <dbReference type="ARBA" id="ARBA00019395"/>
    </source>
</evidence>
<feature type="domain" description="2Fe-2S ferredoxin-type" evidence="8">
    <location>
        <begin position="2"/>
        <end position="104"/>
    </location>
</feature>
<dbReference type="AlphaFoldDB" id="A0A1S1U659"/>
<comment type="cofactor">
    <cofactor evidence="7">
        <name>[2Fe-2S] cluster</name>
        <dbReference type="ChEBI" id="CHEBI:190135"/>
    </cofactor>
</comment>
<dbReference type="InterPro" id="IPR001055">
    <property type="entry name" value="Adrenodoxin-like"/>
</dbReference>
<name>A0A1S1U659_9BURK</name>
<dbReference type="InterPro" id="IPR012675">
    <property type="entry name" value="Beta-grasp_dom_sf"/>
</dbReference>
<dbReference type="InterPro" id="IPR011536">
    <property type="entry name" value="Fdx_isc"/>
</dbReference>
<protein>
    <recommendedName>
        <fullName evidence="2">2Fe-2S ferredoxin</fullName>
    </recommendedName>
</protein>
<evidence type="ECO:0000256" key="6">
    <source>
        <dbReference type="ARBA" id="ARBA00023014"/>
    </source>
</evidence>
<keyword evidence="4" id="KW-0479">Metal-binding</keyword>
<comment type="similarity">
    <text evidence="1">Belongs to the adrenodoxin/putidaredoxin family.</text>
</comment>
<reference evidence="9 10" key="1">
    <citation type="submission" date="2015-06" db="EMBL/GenBank/DDBJ databases">
        <title>Draft genome sequencing of a biphenyl-degrading bacterium, Janthinobacterium lividum MEG1.</title>
        <authorList>
            <person name="Shimodaira J."/>
            <person name="Hatta T."/>
        </authorList>
    </citation>
    <scope>NUCLEOTIDE SEQUENCE [LARGE SCALE GENOMIC DNA]</scope>
    <source>
        <strain evidence="9 10">MEG1</strain>
    </source>
</reference>
<keyword evidence="6" id="KW-0411">Iron-sulfur</keyword>
<dbReference type="PRINTS" id="PR00355">
    <property type="entry name" value="ADRENODOXIN"/>
</dbReference>
<keyword evidence="5" id="KW-0408">Iron</keyword>
<evidence type="ECO:0000256" key="1">
    <source>
        <dbReference type="ARBA" id="ARBA00010914"/>
    </source>
</evidence>
<evidence type="ECO:0000313" key="9">
    <source>
        <dbReference type="EMBL" id="OHV95972.1"/>
    </source>
</evidence>
<accession>A0A1S1U659</accession>
<evidence type="ECO:0000259" key="8">
    <source>
        <dbReference type="PROSITE" id="PS51085"/>
    </source>
</evidence>
<dbReference type="InterPro" id="IPR001041">
    <property type="entry name" value="2Fe-2S_ferredoxin-type"/>
</dbReference>
<evidence type="ECO:0000256" key="7">
    <source>
        <dbReference type="ARBA" id="ARBA00034078"/>
    </source>
</evidence>
<dbReference type="SUPFAM" id="SSF54292">
    <property type="entry name" value="2Fe-2S ferredoxin-like"/>
    <property type="match status" value="1"/>
</dbReference>
<dbReference type="GO" id="GO:0140647">
    <property type="term" value="P:P450-containing electron transport chain"/>
    <property type="evidence" value="ECO:0007669"/>
    <property type="project" value="InterPro"/>
</dbReference>
<dbReference type="PANTHER" id="PTHR23426:SF65">
    <property type="entry name" value="FERREDOXIN-2, MITOCHONDRIAL"/>
    <property type="match status" value="1"/>
</dbReference>
<keyword evidence="3" id="KW-0001">2Fe-2S</keyword>
<dbReference type="EMBL" id="LFKP01000008">
    <property type="protein sequence ID" value="OHV95972.1"/>
    <property type="molecule type" value="Genomic_DNA"/>
</dbReference>